<dbReference type="InterPro" id="IPR000639">
    <property type="entry name" value="Epox_hydrolase-like"/>
</dbReference>
<organism evidence="3 4">
    <name type="scientific">Zavarzinia compransoris</name>
    <dbReference type="NCBI Taxonomy" id="1264899"/>
    <lineage>
        <taxon>Bacteria</taxon>
        <taxon>Pseudomonadati</taxon>
        <taxon>Pseudomonadota</taxon>
        <taxon>Alphaproteobacteria</taxon>
        <taxon>Rhodospirillales</taxon>
        <taxon>Zavarziniaceae</taxon>
        <taxon>Zavarzinia</taxon>
    </lineage>
</organism>
<dbReference type="PANTHER" id="PTHR43798">
    <property type="entry name" value="MONOACYLGLYCEROL LIPASE"/>
    <property type="match status" value="1"/>
</dbReference>
<keyword evidence="4" id="KW-1185">Reference proteome</keyword>
<evidence type="ECO:0000313" key="3">
    <source>
        <dbReference type="EMBL" id="PWR17771.1"/>
    </source>
</evidence>
<dbReference type="PANTHER" id="PTHR43798:SF31">
    <property type="entry name" value="AB HYDROLASE SUPERFAMILY PROTEIN YCLE"/>
    <property type="match status" value="1"/>
</dbReference>
<dbReference type="GO" id="GO:0016020">
    <property type="term" value="C:membrane"/>
    <property type="evidence" value="ECO:0007669"/>
    <property type="project" value="TreeGrafter"/>
</dbReference>
<feature type="domain" description="AB hydrolase-1" evidence="2">
    <location>
        <begin position="36"/>
        <end position="267"/>
    </location>
</feature>
<dbReference type="EMBL" id="QGLF01000008">
    <property type="protein sequence ID" value="PWR17771.1"/>
    <property type="molecule type" value="Genomic_DNA"/>
</dbReference>
<dbReference type="AlphaFoldDB" id="A0A317DSX0"/>
<dbReference type="InterPro" id="IPR000073">
    <property type="entry name" value="AB_hydrolase_1"/>
</dbReference>
<keyword evidence="1" id="KW-0378">Hydrolase</keyword>
<dbReference type="OrthoDB" id="9799612at2"/>
<evidence type="ECO:0000313" key="4">
    <source>
        <dbReference type="Proteomes" id="UP000246077"/>
    </source>
</evidence>
<sequence length="282" mass="30220">MIRRARAGAEEKNPMPLDHIQAAGATIAVRTQGAGPAILCLHATGQGARDYDRFAERMGDRFTVLALDWPGHGDSPAEAAPASAARYAGILAGAVAALGLSRVIVIGNSIGGAAAISYAAAHPDRVRGLVLCDSGGLAPVNLVARLYCRHMARRFARAAAGDRRFPDWFARYYRTILPAPAADWRRDEIVAGGPAVAGILAQAWESFARPQADLRHLVPALAMPVFYAWGRKDRTLRWSWSKAAALKAPNRRVQLFDAGHAAFLEQPDEFDRAFAGFAGACP</sequence>
<evidence type="ECO:0000259" key="2">
    <source>
        <dbReference type="Pfam" id="PF00561"/>
    </source>
</evidence>
<dbReference type="SUPFAM" id="SSF53474">
    <property type="entry name" value="alpha/beta-Hydrolases"/>
    <property type="match status" value="1"/>
</dbReference>
<dbReference type="InterPro" id="IPR050266">
    <property type="entry name" value="AB_hydrolase_sf"/>
</dbReference>
<evidence type="ECO:0000256" key="1">
    <source>
        <dbReference type="ARBA" id="ARBA00022801"/>
    </source>
</evidence>
<dbReference type="Gene3D" id="3.40.50.1820">
    <property type="entry name" value="alpha/beta hydrolase"/>
    <property type="match status" value="1"/>
</dbReference>
<dbReference type="Pfam" id="PF00561">
    <property type="entry name" value="Abhydrolase_1"/>
    <property type="match status" value="1"/>
</dbReference>
<proteinExistence type="predicted"/>
<accession>A0A317DSX0</accession>
<name>A0A317DSX0_9PROT</name>
<reference evidence="4" key="1">
    <citation type="submission" date="2018-05" db="EMBL/GenBank/DDBJ databases">
        <title>Zavarzinia sp. HR-AS.</title>
        <authorList>
            <person name="Lee Y."/>
            <person name="Jeon C.O."/>
        </authorList>
    </citation>
    <scope>NUCLEOTIDE SEQUENCE [LARGE SCALE GENOMIC DNA]</scope>
    <source>
        <strain evidence="4">DSM 1231</strain>
    </source>
</reference>
<dbReference type="PRINTS" id="PR00412">
    <property type="entry name" value="EPOXHYDRLASE"/>
</dbReference>
<dbReference type="PRINTS" id="PR00111">
    <property type="entry name" value="ABHYDROLASE"/>
</dbReference>
<protein>
    <recommendedName>
        <fullName evidence="2">AB hydrolase-1 domain-containing protein</fullName>
    </recommendedName>
</protein>
<dbReference type="InterPro" id="IPR029058">
    <property type="entry name" value="AB_hydrolase_fold"/>
</dbReference>
<gene>
    <name evidence="3" type="ORF">DKG75_21750</name>
</gene>
<dbReference type="GO" id="GO:0016787">
    <property type="term" value="F:hydrolase activity"/>
    <property type="evidence" value="ECO:0007669"/>
    <property type="project" value="UniProtKB-KW"/>
</dbReference>
<comment type="caution">
    <text evidence="3">The sequence shown here is derived from an EMBL/GenBank/DDBJ whole genome shotgun (WGS) entry which is preliminary data.</text>
</comment>
<dbReference type="Proteomes" id="UP000246077">
    <property type="component" value="Unassembled WGS sequence"/>
</dbReference>